<accession>A0A327NZQ5</accession>
<keyword evidence="2" id="KW-1185">Reference proteome</keyword>
<protein>
    <recommendedName>
        <fullName evidence="3">Glycosyl transferase family 1</fullName>
    </recommendedName>
</protein>
<dbReference type="Proteomes" id="UP000249610">
    <property type="component" value="Unassembled WGS sequence"/>
</dbReference>
<gene>
    <name evidence="1" type="ORF">LV83_03665</name>
</gene>
<dbReference type="EMBL" id="QLLK01000013">
    <property type="protein sequence ID" value="RAI85585.1"/>
    <property type="molecule type" value="Genomic_DNA"/>
</dbReference>
<evidence type="ECO:0000313" key="2">
    <source>
        <dbReference type="Proteomes" id="UP000249610"/>
    </source>
</evidence>
<evidence type="ECO:0008006" key="3">
    <source>
        <dbReference type="Google" id="ProtNLM"/>
    </source>
</evidence>
<proteinExistence type="predicted"/>
<dbReference type="OrthoDB" id="6336595at2"/>
<evidence type="ECO:0000313" key="1">
    <source>
        <dbReference type="EMBL" id="RAI85585.1"/>
    </source>
</evidence>
<name>A0A327NZQ5_9BACT</name>
<dbReference type="AlphaFoldDB" id="A0A327NZQ5"/>
<organism evidence="1 2">
    <name type="scientific">Algoriphagus yeomjeoni</name>
    <dbReference type="NCBI Taxonomy" id="291403"/>
    <lineage>
        <taxon>Bacteria</taxon>
        <taxon>Pseudomonadati</taxon>
        <taxon>Bacteroidota</taxon>
        <taxon>Cytophagia</taxon>
        <taxon>Cytophagales</taxon>
        <taxon>Cyclobacteriaceae</taxon>
        <taxon>Algoriphagus</taxon>
    </lineage>
</organism>
<sequence length="340" mass="39717">MVDLQINYIHHQQLSSFYVGVELLRQAGKIKVDFKFDAGSNSLPLLYGHLNGKSFCIDCLDGLNWILGSKEDNLGYFKSQINADFIFKRSFSPDLISLKPNSHVRPFGFNHALGLTFFPKIYQFSQFLKNPYWSSRYYRLLAGYFDYRTFEVEPILPKNIKIFFQVRLWDPDEAKDLLNADMRTQINNFRVNCVRALKMYFPNFFLGGVADSFYARQICPDLILDSDHTRREYYFSLLRQSSIGIATTGLHNSIGWKMGEYIAASRAIISEPLYYHVPGDFETGKNFLGFTSVDELIMQVDKLLTKPTVIQEMMNENFKYYNQYLRPDQLVWNIIKQIQE</sequence>
<dbReference type="RefSeq" id="WP_111612986.1">
    <property type="nucleotide sequence ID" value="NZ_QLLK01000013.1"/>
</dbReference>
<comment type="caution">
    <text evidence="1">The sequence shown here is derived from an EMBL/GenBank/DDBJ whole genome shotgun (WGS) entry which is preliminary data.</text>
</comment>
<reference evidence="1 2" key="1">
    <citation type="submission" date="2018-06" db="EMBL/GenBank/DDBJ databases">
        <title>Genomic Encyclopedia of Archaeal and Bacterial Type Strains, Phase II (KMG-II): from individual species to whole genera.</title>
        <authorList>
            <person name="Goeker M."/>
        </authorList>
    </citation>
    <scope>NUCLEOTIDE SEQUENCE [LARGE SCALE GENOMIC DNA]</scope>
    <source>
        <strain evidence="1 2">DSM 23446</strain>
    </source>
</reference>